<dbReference type="Proteomes" id="UP001141259">
    <property type="component" value="Unassembled WGS sequence"/>
</dbReference>
<dbReference type="InterPro" id="IPR050631">
    <property type="entry name" value="PheA/TfdB_FAD_monoxygenase"/>
</dbReference>
<evidence type="ECO:0000259" key="2">
    <source>
        <dbReference type="Pfam" id="PF01494"/>
    </source>
</evidence>
<dbReference type="PANTHER" id="PTHR43476:SF5">
    <property type="entry name" value="FAD-DEPENDENT MONOOXYGENASE"/>
    <property type="match status" value="1"/>
</dbReference>
<dbReference type="PANTHER" id="PTHR43476">
    <property type="entry name" value="3-(3-HYDROXY-PHENYL)PROPIONATE/3-HYDROXYCINNAMIC ACID HYDROXYLASE"/>
    <property type="match status" value="1"/>
</dbReference>
<organism evidence="3 4">
    <name type="scientific">Umezawaea endophytica</name>
    <dbReference type="NCBI Taxonomy" id="1654476"/>
    <lineage>
        <taxon>Bacteria</taxon>
        <taxon>Bacillati</taxon>
        <taxon>Actinomycetota</taxon>
        <taxon>Actinomycetes</taxon>
        <taxon>Pseudonocardiales</taxon>
        <taxon>Pseudonocardiaceae</taxon>
        <taxon>Umezawaea</taxon>
    </lineage>
</organism>
<dbReference type="GO" id="GO:0016491">
    <property type="term" value="F:oxidoreductase activity"/>
    <property type="evidence" value="ECO:0007669"/>
    <property type="project" value="UniProtKB-KW"/>
</dbReference>
<dbReference type="SUPFAM" id="SSF51905">
    <property type="entry name" value="FAD/NAD(P)-binding domain"/>
    <property type="match status" value="1"/>
</dbReference>
<evidence type="ECO:0000313" key="4">
    <source>
        <dbReference type="Proteomes" id="UP001141259"/>
    </source>
</evidence>
<protein>
    <submittedName>
        <fullName evidence="3">FAD-dependent oxidoreductase</fullName>
    </submittedName>
</protein>
<reference evidence="3" key="1">
    <citation type="submission" date="2022-08" db="EMBL/GenBank/DDBJ databases">
        <authorList>
            <person name="Tistechok S."/>
            <person name="Samborskyy M."/>
            <person name="Roman I."/>
        </authorList>
    </citation>
    <scope>NUCLEOTIDE SEQUENCE</scope>
    <source>
        <strain evidence="3">DSM 103496</strain>
    </source>
</reference>
<accession>A0A9X2VQ86</accession>
<proteinExistence type="predicted"/>
<dbReference type="EMBL" id="JANYMP010000012">
    <property type="protein sequence ID" value="MCS7480187.1"/>
    <property type="molecule type" value="Genomic_DNA"/>
</dbReference>
<name>A0A9X2VQ86_9PSEU</name>
<dbReference type="RefSeq" id="WP_259625678.1">
    <property type="nucleotide sequence ID" value="NZ_JANYMP010000012.1"/>
</dbReference>
<gene>
    <name evidence="3" type="ORF">NZH93_25300</name>
</gene>
<dbReference type="InterPro" id="IPR036188">
    <property type="entry name" value="FAD/NAD-bd_sf"/>
</dbReference>
<dbReference type="NCBIfam" id="NF004834">
    <property type="entry name" value="PRK06185.1-3"/>
    <property type="match status" value="1"/>
</dbReference>
<dbReference type="InterPro" id="IPR002938">
    <property type="entry name" value="FAD-bd"/>
</dbReference>
<evidence type="ECO:0000256" key="1">
    <source>
        <dbReference type="ARBA" id="ARBA00023002"/>
    </source>
</evidence>
<sequence>MERSTCVVVGGGPAGMVLGLLLARAGVEVTVLEKHGDFLRDFRGDTVHASTLTLLDELGLGPAFAAVPHQLMDRMRVLLDSGPATVADLRRLPGAHKHIAFVPQWDFLDLLADAGKLEPSFTLRMDTAFTGLRKEGGKVTGVHYRTAEGIEGEIAADLVVAADGRGSLVRAQAGLPVHSFGTPMDVWWFRVPRHEGDPDGGLGRFGRGSGLVMLDRGDYFQIAFLIRKGTDRMLRDAGVRAFRDRMVALVPMLADRMDAVTSLDDVKLLDVKLDRLRRWHGDGVLCVGDAAHAMSPIGGVGINLAVQDAVAAAALLAAPLRRGQVTPSVLAKVRRRRWLPTAVTQTMQRVIQNAFLRRALDGKVDVGGAGTPLPLRVLQRFPLLQGVPAYLVAIGLRPEHAPSFARREPTKIERT</sequence>
<dbReference type="PRINTS" id="PR00420">
    <property type="entry name" value="RNGMNOXGNASE"/>
</dbReference>
<dbReference type="Gene3D" id="3.50.50.60">
    <property type="entry name" value="FAD/NAD(P)-binding domain"/>
    <property type="match status" value="2"/>
</dbReference>
<dbReference type="NCBIfam" id="NF004833">
    <property type="entry name" value="PRK06185.1-1"/>
    <property type="match status" value="1"/>
</dbReference>
<dbReference type="Pfam" id="PF01494">
    <property type="entry name" value="FAD_binding_3"/>
    <property type="match status" value="1"/>
</dbReference>
<evidence type="ECO:0000313" key="3">
    <source>
        <dbReference type="EMBL" id="MCS7480187.1"/>
    </source>
</evidence>
<keyword evidence="4" id="KW-1185">Reference proteome</keyword>
<feature type="domain" description="FAD-binding" evidence="2">
    <location>
        <begin position="6"/>
        <end position="334"/>
    </location>
</feature>
<dbReference type="AlphaFoldDB" id="A0A9X2VQ86"/>
<dbReference type="GO" id="GO:0071949">
    <property type="term" value="F:FAD binding"/>
    <property type="evidence" value="ECO:0007669"/>
    <property type="project" value="InterPro"/>
</dbReference>
<keyword evidence="1" id="KW-0560">Oxidoreductase</keyword>
<comment type="caution">
    <text evidence="3">The sequence shown here is derived from an EMBL/GenBank/DDBJ whole genome shotgun (WGS) entry which is preliminary data.</text>
</comment>